<dbReference type="Proteomes" id="UP001208692">
    <property type="component" value="Unassembled WGS sequence"/>
</dbReference>
<evidence type="ECO:0000256" key="1">
    <source>
        <dbReference type="SAM" id="SignalP"/>
    </source>
</evidence>
<evidence type="ECO:0000313" key="4">
    <source>
        <dbReference type="Proteomes" id="UP001207736"/>
    </source>
</evidence>
<protein>
    <recommendedName>
        <fullName evidence="6">Lipoprotein</fullName>
    </recommendedName>
</protein>
<keyword evidence="5" id="KW-1185">Reference proteome</keyword>
<gene>
    <name evidence="2" type="ORF">RCZ15_16790</name>
    <name evidence="3" type="ORF">RCZ16_01770</name>
</gene>
<name>A0AAV5AZ15_9FLAO</name>
<feature type="chain" id="PRO_5043540038" description="Lipoprotein" evidence="1">
    <location>
        <begin position="23"/>
        <end position="219"/>
    </location>
</feature>
<dbReference type="AlphaFoldDB" id="A0AAV5AZ15"/>
<dbReference type="Proteomes" id="UP001207736">
    <property type="component" value="Unassembled WGS sequence"/>
</dbReference>
<evidence type="ECO:0000313" key="3">
    <source>
        <dbReference type="EMBL" id="GJM51859.1"/>
    </source>
</evidence>
<dbReference type="PROSITE" id="PS51257">
    <property type="entry name" value="PROKAR_LIPOPROTEIN"/>
    <property type="match status" value="1"/>
</dbReference>
<organism evidence="2 4">
    <name type="scientific">Capnocytophaga catalasegens</name>
    <dbReference type="NCBI Taxonomy" id="1004260"/>
    <lineage>
        <taxon>Bacteria</taxon>
        <taxon>Pseudomonadati</taxon>
        <taxon>Bacteroidota</taxon>
        <taxon>Flavobacteriia</taxon>
        <taxon>Flavobacteriales</taxon>
        <taxon>Flavobacteriaceae</taxon>
        <taxon>Capnocytophaga</taxon>
    </lineage>
</organism>
<reference evidence="2 5" key="1">
    <citation type="submission" date="2021-11" db="EMBL/GenBank/DDBJ databases">
        <title>Draft genome sequence of Capnocytophaga sp. strain KC07075 isolated from cat oral cavity.</title>
        <authorList>
            <person name="Suzuki M."/>
            <person name="Imaoka K."/>
            <person name="Kimura M."/>
            <person name="Morikawa S."/>
            <person name="Maeda K."/>
        </authorList>
    </citation>
    <scope>NUCLEOTIDE SEQUENCE</scope>
    <source>
        <strain evidence="2">KC07075</strain>
        <strain evidence="3 5">KC07079</strain>
    </source>
</reference>
<proteinExistence type="predicted"/>
<dbReference type="RefSeq" id="WP_264845462.1">
    <property type="nucleotide sequence ID" value="NZ_BPMA01000012.1"/>
</dbReference>
<dbReference type="EMBL" id="BQKA01000033">
    <property type="protein sequence ID" value="GJM50706.1"/>
    <property type="molecule type" value="Genomic_DNA"/>
</dbReference>
<keyword evidence="1" id="KW-0732">Signal</keyword>
<accession>A0AAV5AZ15</accession>
<dbReference type="SUPFAM" id="SSF69304">
    <property type="entry name" value="Tricorn protease N-terminal domain"/>
    <property type="match status" value="1"/>
</dbReference>
<evidence type="ECO:0000313" key="2">
    <source>
        <dbReference type="EMBL" id="GJM50706.1"/>
    </source>
</evidence>
<sequence>MKKRNVTSRIIALTMVGAGLFAVGCNKTGDDPIPTPPPTDAEIFHIAYGTGTGGIGDLSTATLLPFTDITKGEISFQNNGFRLPDTRTHRFYTLSDGKYIYNLEYQNGNIKKYENTTSPFYQQVEDKDSSWESENKYWGVARVDLKNKTAIKMNLPENLWLASNQNMKLGKDGKLYAAIAPLNANGNIYIFDPKRADANGFTKGATLKIVGDAFYLGVF</sequence>
<evidence type="ECO:0000313" key="5">
    <source>
        <dbReference type="Proteomes" id="UP001208692"/>
    </source>
</evidence>
<evidence type="ECO:0008006" key="6">
    <source>
        <dbReference type="Google" id="ProtNLM"/>
    </source>
</evidence>
<dbReference type="EMBL" id="BQKB01000007">
    <property type="protein sequence ID" value="GJM51859.1"/>
    <property type="molecule type" value="Genomic_DNA"/>
</dbReference>
<feature type="signal peptide" evidence="1">
    <location>
        <begin position="1"/>
        <end position="22"/>
    </location>
</feature>
<comment type="caution">
    <text evidence="2">The sequence shown here is derived from an EMBL/GenBank/DDBJ whole genome shotgun (WGS) entry which is preliminary data.</text>
</comment>